<sequence length="227" mass="26524">MTESDSLIFNTYENEFNTLSTEINDTIENKLKKSVGEKKKQILNQLERELDEADEIVSQMDVEIRSLATSTRIQLQPRIKQYKSELDGLKKKLKTTYNDVTEERRQLLGEDSNRDNIDIEIDELDNRSKLQKNTEKLINSSKRLQNAHRMALEAEQTGASTLNSLYGQRQQLEHAQDTLRSANSFLDTSTRLLKDMQRRIRTNKLMAYLIILILVILIILTIYIKWF</sequence>
<evidence type="ECO:0000256" key="3">
    <source>
        <dbReference type="ARBA" id="ARBA00022692"/>
    </source>
</evidence>
<protein>
    <submittedName>
        <fullName evidence="12">V-snare-domain-containing protein</fullName>
    </submittedName>
</protein>
<evidence type="ECO:0000256" key="7">
    <source>
        <dbReference type="ARBA" id="ARBA00023136"/>
    </source>
</evidence>
<feature type="coiled-coil region" evidence="9">
    <location>
        <begin position="36"/>
        <end position="147"/>
    </location>
</feature>
<comment type="subcellular location">
    <subcellularLocation>
        <location evidence="8">Prevacuolar compartment membrane</location>
        <topology evidence="8">Single-pass type IV membrane protein</topology>
    </subcellularLocation>
</comment>
<dbReference type="InterPro" id="IPR007705">
    <property type="entry name" value="Vesicle_trsprt_v-SNARE_N"/>
</dbReference>
<proteinExistence type="inferred from homology"/>
<dbReference type="GO" id="GO:0012507">
    <property type="term" value="C:ER to Golgi transport vesicle membrane"/>
    <property type="evidence" value="ECO:0007669"/>
    <property type="project" value="TreeGrafter"/>
</dbReference>
<evidence type="ECO:0000256" key="8">
    <source>
        <dbReference type="ARBA" id="ARBA00060376"/>
    </source>
</evidence>
<dbReference type="Pfam" id="PF05008">
    <property type="entry name" value="V-SNARE"/>
    <property type="match status" value="1"/>
</dbReference>
<gene>
    <name evidence="12" type="ORF">LY90DRAFT_860</name>
</gene>
<dbReference type="CDD" id="cd15862">
    <property type="entry name" value="SNARE_Vti1"/>
    <property type="match status" value="1"/>
</dbReference>
<accession>A0A1Y2FTH9</accession>
<dbReference type="SUPFAM" id="SSF47661">
    <property type="entry name" value="t-snare proteins"/>
    <property type="match status" value="1"/>
</dbReference>
<keyword evidence="5 10" id="KW-1133">Transmembrane helix</keyword>
<comment type="similarity">
    <text evidence="1">Belongs to the VTI1 family.</text>
</comment>
<dbReference type="PANTHER" id="PTHR21230">
    <property type="entry name" value="VESICLE TRANSPORT V-SNARE PROTEIN VTI1-RELATED"/>
    <property type="match status" value="1"/>
</dbReference>
<dbReference type="SUPFAM" id="SSF58038">
    <property type="entry name" value="SNARE fusion complex"/>
    <property type="match status" value="1"/>
</dbReference>
<dbReference type="InterPro" id="IPR038407">
    <property type="entry name" value="v-SNARE_N_sf"/>
</dbReference>
<feature type="domain" description="Vesicle transport v-SNARE N-terminal" evidence="11">
    <location>
        <begin position="8"/>
        <end position="95"/>
    </location>
</feature>
<dbReference type="GO" id="GO:0016236">
    <property type="term" value="P:macroautophagy"/>
    <property type="evidence" value="ECO:0007669"/>
    <property type="project" value="TreeGrafter"/>
</dbReference>
<dbReference type="Gene3D" id="1.20.58.400">
    <property type="entry name" value="t-snare proteins"/>
    <property type="match status" value="1"/>
</dbReference>
<keyword evidence="4" id="KW-0653">Protein transport</keyword>
<keyword evidence="7 10" id="KW-0472">Membrane</keyword>
<dbReference type="OrthoDB" id="430637at2759"/>
<dbReference type="GO" id="GO:0005794">
    <property type="term" value="C:Golgi apparatus"/>
    <property type="evidence" value="ECO:0007669"/>
    <property type="project" value="InterPro"/>
</dbReference>
<evidence type="ECO:0000259" key="11">
    <source>
        <dbReference type="Pfam" id="PF05008"/>
    </source>
</evidence>
<evidence type="ECO:0000256" key="2">
    <source>
        <dbReference type="ARBA" id="ARBA00022448"/>
    </source>
</evidence>
<dbReference type="GO" id="GO:0048280">
    <property type="term" value="P:vesicle fusion with Golgi apparatus"/>
    <property type="evidence" value="ECO:0007669"/>
    <property type="project" value="TreeGrafter"/>
</dbReference>
<dbReference type="FunFam" id="1.20.5.110:FF:000002">
    <property type="entry name" value="Vesicle transport through interaction with t-SNAREsB"/>
    <property type="match status" value="1"/>
</dbReference>
<dbReference type="GO" id="GO:0005789">
    <property type="term" value="C:endoplasmic reticulum membrane"/>
    <property type="evidence" value="ECO:0007669"/>
    <property type="project" value="TreeGrafter"/>
</dbReference>
<dbReference type="GO" id="GO:0005484">
    <property type="term" value="F:SNAP receptor activity"/>
    <property type="evidence" value="ECO:0007669"/>
    <property type="project" value="InterPro"/>
</dbReference>
<name>A0A1Y2FTH9_9FUNG</name>
<dbReference type="STRING" id="1754190.A0A1Y2FTH9"/>
<dbReference type="GO" id="GO:0005829">
    <property type="term" value="C:cytosol"/>
    <property type="evidence" value="ECO:0007669"/>
    <property type="project" value="GOC"/>
</dbReference>
<dbReference type="GO" id="GO:0031201">
    <property type="term" value="C:SNARE complex"/>
    <property type="evidence" value="ECO:0007669"/>
    <property type="project" value="TreeGrafter"/>
</dbReference>
<keyword evidence="3 10" id="KW-0812">Transmembrane</keyword>
<dbReference type="EMBL" id="MCOG01000001">
    <property type="protein sequence ID" value="ORY87249.1"/>
    <property type="molecule type" value="Genomic_DNA"/>
</dbReference>
<keyword evidence="2" id="KW-0813">Transport</keyword>
<dbReference type="GO" id="GO:0000149">
    <property type="term" value="F:SNARE binding"/>
    <property type="evidence" value="ECO:0007669"/>
    <property type="project" value="TreeGrafter"/>
</dbReference>
<dbReference type="Gene3D" id="1.20.5.110">
    <property type="match status" value="1"/>
</dbReference>
<comment type="caution">
    <text evidence="12">The sequence shown here is derived from an EMBL/GenBank/DDBJ whole genome shotgun (WGS) entry which is preliminary data.</text>
</comment>
<dbReference type="PIRSF" id="PIRSF028865">
    <property type="entry name" value="Membrin-2"/>
    <property type="match status" value="1"/>
</dbReference>
<organism evidence="12 13">
    <name type="scientific">Neocallimastix californiae</name>
    <dbReference type="NCBI Taxonomy" id="1754190"/>
    <lineage>
        <taxon>Eukaryota</taxon>
        <taxon>Fungi</taxon>
        <taxon>Fungi incertae sedis</taxon>
        <taxon>Chytridiomycota</taxon>
        <taxon>Chytridiomycota incertae sedis</taxon>
        <taxon>Neocallimastigomycetes</taxon>
        <taxon>Neocallimastigales</taxon>
        <taxon>Neocallimastigaceae</taxon>
        <taxon>Neocallimastix</taxon>
    </lineage>
</organism>
<keyword evidence="6 9" id="KW-0175">Coiled coil</keyword>
<dbReference type="GO" id="GO:0031902">
    <property type="term" value="C:late endosome membrane"/>
    <property type="evidence" value="ECO:0007669"/>
    <property type="project" value="TreeGrafter"/>
</dbReference>
<reference evidence="12 13" key="1">
    <citation type="submission" date="2016-08" db="EMBL/GenBank/DDBJ databases">
        <title>A Parts List for Fungal Cellulosomes Revealed by Comparative Genomics.</title>
        <authorList>
            <consortium name="DOE Joint Genome Institute"/>
            <person name="Haitjema C.H."/>
            <person name="Gilmore S.P."/>
            <person name="Henske J.K."/>
            <person name="Solomon K.V."/>
            <person name="De Groot R."/>
            <person name="Kuo A."/>
            <person name="Mondo S.J."/>
            <person name="Salamov A.A."/>
            <person name="Labutti K."/>
            <person name="Zhao Z."/>
            <person name="Chiniquy J."/>
            <person name="Barry K."/>
            <person name="Brewer H.M."/>
            <person name="Purvine S.O."/>
            <person name="Wright A.T."/>
            <person name="Boxma B."/>
            <person name="Van Alen T."/>
            <person name="Hackstein J.H."/>
            <person name="Baker S.E."/>
            <person name="Grigoriev I.V."/>
            <person name="O'Malley M.A."/>
        </authorList>
    </citation>
    <scope>NUCLEOTIDE SEQUENCE [LARGE SCALE GENOMIC DNA]</scope>
    <source>
        <strain evidence="12 13">G1</strain>
    </source>
</reference>
<evidence type="ECO:0000256" key="5">
    <source>
        <dbReference type="ARBA" id="ARBA00022989"/>
    </source>
</evidence>
<dbReference type="GO" id="GO:0006886">
    <property type="term" value="P:intracellular protein transport"/>
    <property type="evidence" value="ECO:0007669"/>
    <property type="project" value="InterPro"/>
</dbReference>
<evidence type="ECO:0000256" key="10">
    <source>
        <dbReference type="SAM" id="Phobius"/>
    </source>
</evidence>
<dbReference type="Proteomes" id="UP000193920">
    <property type="component" value="Unassembled WGS sequence"/>
</dbReference>
<evidence type="ECO:0000256" key="4">
    <source>
        <dbReference type="ARBA" id="ARBA00022927"/>
    </source>
</evidence>
<dbReference type="InterPro" id="IPR010989">
    <property type="entry name" value="SNARE"/>
</dbReference>
<dbReference type="FunFam" id="1.20.58.400:FF:000001">
    <property type="entry name" value="Vesicle transport through interaction with t-SNAREs homolog 1A"/>
    <property type="match status" value="1"/>
</dbReference>
<feature type="transmembrane region" description="Helical" evidence="10">
    <location>
        <begin position="205"/>
        <end position="224"/>
    </location>
</feature>
<dbReference type="Pfam" id="PF12352">
    <property type="entry name" value="V-SNARE_C"/>
    <property type="match status" value="1"/>
</dbReference>
<dbReference type="GO" id="GO:0042147">
    <property type="term" value="P:retrograde transport, endosome to Golgi"/>
    <property type="evidence" value="ECO:0007669"/>
    <property type="project" value="TreeGrafter"/>
</dbReference>
<dbReference type="PANTHER" id="PTHR21230:SF26">
    <property type="entry name" value="VESICLE TRANSPORT THROUGH INTERACTION WITH T-SNARES HOMOLOG 1A"/>
    <property type="match status" value="1"/>
</dbReference>
<dbReference type="InterPro" id="IPR027027">
    <property type="entry name" value="GOSR2/Membrin/Bos1"/>
</dbReference>
<dbReference type="GO" id="GO:0006891">
    <property type="term" value="P:intra-Golgi vesicle-mediated transport"/>
    <property type="evidence" value="ECO:0007669"/>
    <property type="project" value="TreeGrafter"/>
</dbReference>
<evidence type="ECO:0000313" key="12">
    <source>
        <dbReference type="EMBL" id="ORY87249.1"/>
    </source>
</evidence>
<evidence type="ECO:0000256" key="1">
    <source>
        <dbReference type="ARBA" id="ARBA00006108"/>
    </source>
</evidence>
<dbReference type="GO" id="GO:0006896">
    <property type="term" value="P:Golgi to vacuole transport"/>
    <property type="evidence" value="ECO:0007669"/>
    <property type="project" value="TreeGrafter"/>
</dbReference>
<evidence type="ECO:0000313" key="13">
    <source>
        <dbReference type="Proteomes" id="UP000193920"/>
    </source>
</evidence>
<evidence type="ECO:0000256" key="9">
    <source>
        <dbReference type="SAM" id="Coils"/>
    </source>
</evidence>
<evidence type="ECO:0000256" key="6">
    <source>
        <dbReference type="ARBA" id="ARBA00023054"/>
    </source>
</evidence>
<dbReference type="AlphaFoldDB" id="A0A1Y2FTH9"/>
<keyword evidence="13" id="KW-1185">Reference proteome</keyword>